<evidence type="ECO:0000313" key="2">
    <source>
        <dbReference type="Proteomes" id="UP000887116"/>
    </source>
</evidence>
<comment type="caution">
    <text evidence="1">The sequence shown here is derived from an EMBL/GenBank/DDBJ whole genome shotgun (WGS) entry which is preliminary data.</text>
</comment>
<accession>A0A8X6HQT7</accession>
<organism evidence="1 2">
    <name type="scientific">Trichonephila clavata</name>
    <name type="common">Joro spider</name>
    <name type="synonym">Nephila clavata</name>
    <dbReference type="NCBI Taxonomy" id="2740835"/>
    <lineage>
        <taxon>Eukaryota</taxon>
        <taxon>Metazoa</taxon>
        <taxon>Ecdysozoa</taxon>
        <taxon>Arthropoda</taxon>
        <taxon>Chelicerata</taxon>
        <taxon>Arachnida</taxon>
        <taxon>Araneae</taxon>
        <taxon>Araneomorphae</taxon>
        <taxon>Entelegynae</taxon>
        <taxon>Araneoidea</taxon>
        <taxon>Nephilidae</taxon>
        <taxon>Trichonephila</taxon>
    </lineage>
</organism>
<protein>
    <submittedName>
        <fullName evidence="1">Uncharacterized protein</fullName>
    </submittedName>
</protein>
<gene>
    <name evidence="1" type="ORF">TNCT_85631</name>
</gene>
<dbReference type="OrthoDB" id="6432936at2759"/>
<sequence length="73" mass="8810">MWRSEKTSRKYVLCHFMELRYLDDKPVAAIERISRPKRETTLMEDLMDDVQNFFHDVTNSVMVKVNRKFNSIV</sequence>
<reference evidence="1" key="1">
    <citation type="submission" date="2020-07" db="EMBL/GenBank/DDBJ databases">
        <title>Multicomponent nature underlies the extraordinary mechanical properties of spider dragline silk.</title>
        <authorList>
            <person name="Kono N."/>
            <person name="Nakamura H."/>
            <person name="Mori M."/>
            <person name="Yoshida Y."/>
            <person name="Ohtoshi R."/>
            <person name="Malay A.D."/>
            <person name="Moran D.A.P."/>
            <person name="Tomita M."/>
            <person name="Numata K."/>
            <person name="Arakawa K."/>
        </authorList>
    </citation>
    <scope>NUCLEOTIDE SEQUENCE</scope>
</reference>
<dbReference type="Proteomes" id="UP000887116">
    <property type="component" value="Unassembled WGS sequence"/>
</dbReference>
<name>A0A8X6HQT7_TRICU</name>
<evidence type="ECO:0000313" key="1">
    <source>
        <dbReference type="EMBL" id="GFR28304.1"/>
    </source>
</evidence>
<dbReference type="EMBL" id="BMAO01028948">
    <property type="protein sequence ID" value="GFR28304.1"/>
    <property type="molecule type" value="Genomic_DNA"/>
</dbReference>
<dbReference type="AlphaFoldDB" id="A0A8X6HQT7"/>
<keyword evidence="2" id="KW-1185">Reference proteome</keyword>
<proteinExistence type="predicted"/>